<dbReference type="GO" id="GO:0016787">
    <property type="term" value="F:hydrolase activity"/>
    <property type="evidence" value="ECO:0007669"/>
    <property type="project" value="UniProtKB-KW"/>
</dbReference>
<dbReference type="InterPro" id="IPR002018">
    <property type="entry name" value="CarbesteraseB"/>
</dbReference>
<evidence type="ECO:0000256" key="1">
    <source>
        <dbReference type="ARBA" id="ARBA00005964"/>
    </source>
</evidence>
<evidence type="ECO:0000259" key="4">
    <source>
        <dbReference type="Pfam" id="PF00135"/>
    </source>
</evidence>
<organism evidence="5">
    <name type="scientific">Solibacter usitatus (strain Ellin6076)</name>
    <dbReference type="NCBI Taxonomy" id="234267"/>
    <lineage>
        <taxon>Bacteria</taxon>
        <taxon>Pseudomonadati</taxon>
        <taxon>Acidobacteriota</taxon>
        <taxon>Terriglobia</taxon>
        <taxon>Bryobacterales</taxon>
        <taxon>Solibacteraceae</taxon>
        <taxon>Candidatus Solibacter</taxon>
    </lineage>
</organism>
<dbReference type="EMBL" id="CP000473">
    <property type="protein sequence ID" value="ABJ81108.1"/>
    <property type="molecule type" value="Genomic_DNA"/>
</dbReference>
<proteinExistence type="inferred from homology"/>
<sequence length="494" mass="52899" precursor="true">MPNRQVRRILAAGAIGAMSLSAALNQPVKTKTGLVSGVPGRDVSITAFKGMPFAAPPVGNLRWRAPQPAADWPGVRKAAQFGSSCIQNIVTEHKPWTYEFMTHNEISEDCLYLNVWTGARAAGEGRPVYLYIYGGANTEGSSAVPVYDGEGLAKKGVVVVTVNYRLGILGFFAHPELSKEAEYHASGNYALLDLVAALHWIHENIAAFGGDPAKVTIGGQSAGGANVHSLMASPLAKGLFRAAIIESAGGGSRPLADQEQAGVKFAESKGARSLEDLRKMSWKDLTAPQPIRFSSAAVDGYVLPNPPVEIDVPVLTGTNKHESGATPHPDVTPAAYQEQVRRRYQDLADEVLALYPATTPNDLAWDTARVSNHRSATAKKKVYTYFWDHALPGPDADKYGAFHSSELPYVLSSLAAADRPFTAADQKIADTMSSYWANFIATGDPNGKGLPHWPSAAEKPGFTMEVGDTTAPIPVAGSDAKRKLLEKYFAGQDR</sequence>
<feature type="domain" description="Carboxylesterase type B" evidence="4">
    <location>
        <begin position="338"/>
        <end position="470"/>
    </location>
</feature>
<evidence type="ECO:0000313" key="5">
    <source>
        <dbReference type="EMBL" id="ABJ81108.1"/>
    </source>
</evidence>
<feature type="domain" description="Carboxylesterase type B" evidence="4">
    <location>
        <begin position="28"/>
        <end position="328"/>
    </location>
</feature>
<dbReference type="PANTHER" id="PTHR11559">
    <property type="entry name" value="CARBOXYLESTERASE"/>
    <property type="match status" value="1"/>
</dbReference>
<accession>Q02CV8</accession>
<dbReference type="STRING" id="234267.Acid_0092"/>
<dbReference type="InParanoid" id="Q02CV8"/>
<dbReference type="EC" id="3.1.1.-" evidence="3"/>
<dbReference type="SUPFAM" id="SSF53474">
    <property type="entry name" value="alpha/beta-Hydrolases"/>
    <property type="match status" value="1"/>
</dbReference>
<dbReference type="OrthoDB" id="9775851at2"/>
<keyword evidence="3" id="KW-0732">Signal</keyword>
<dbReference type="ESTHER" id="solue-q02cv8">
    <property type="family name" value="Carb_B_Bacteria"/>
</dbReference>
<gene>
    <name evidence="5" type="ordered locus">Acid_0092</name>
</gene>
<dbReference type="PROSITE" id="PS00122">
    <property type="entry name" value="CARBOXYLESTERASE_B_1"/>
    <property type="match status" value="1"/>
</dbReference>
<evidence type="ECO:0000256" key="2">
    <source>
        <dbReference type="ARBA" id="ARBA00022801"/>
    </source>
</evidence>
<dbReference type="Pfam" id="PF00135">
    <property type="entry name" value="COesterase"/>
    <property type="match status" value="2"/>
</dbReference>
<protein>
    <recommendedName>
        <fullName evidence="3">Carboxylic ester hydrolase</fullName>
        <ecNumber evidence="3">3.1.1.-</ecNumber>
    </recommendedName>
</protein>
<feature type="chain" id="PRO_5005142352" description="Carboxylic ester hydrolase" evidence="3">
    <location>
        <begin position="23"/>
        <end position="494"/>
    </location>
</feature>
<dbReference type="HOGENOM" id="CLU_006586_16_3_0"/>
<dbReference type="InterPro" id="IPR019826">
    <property type="entry name" value="Carboxylesterase_B_AS"/>
</dbReference>
<keyword evidence="2 3" id="KW-0378">Hydrolase</keyword>
<evidence type="ECO:0000256" key="3">
    <source>
        <dbReference type="RuleBase" id="RU361235"/>
    </source>
</evidence>
<dbReference type="AlphaFoldDB" id="Q02CV8"/>
<dbReference type="InterPro" id="IPR050309">
    <property type="entry name" value="Type-B_Carboxylest/Lipase"/>
</dbReference>
<name>Q02CV8_SOLUE</name>
<dbReference type="InterPro" id="IPR029058">
    <property type="entry name" value="AB_hydrolase_fold"/>
</dbReference>
<dbReference type="eggNOG" id="COG2272">
    <property type="taxonomic scope" value="Bacteria"/>
</dbReference>
<comment type="similarity">
    <text evidence="1 3">Belongs to the type-B carboxylesterase/lipase family.</text>
</comment>
<dbReference type="Gene3D" id="3.40.50.1820">
    <property type="entry name" value="alpha/beta hydrolase"/>
    <property type="match status" value="1"/>
</dbReference>
<dbReference type="KEGG" id="sus:Acid_0092"/>
<feature type="signal peptide" evidence="3">
    <location>
        <begin position="1"/>
        <end position="22"/>
    </location>
</feature>
<reference evidence="5" key="1">
    <citation type="submission" date="2006-10" db="EMBL/GenBank/DDBJ databases">
        <title>Complete sequence of Solibacter usitatus Ellin6076.</title>
        <authorList>
            <consortium name="US DOE Joint Genome Institute"/>
            <person name="Copeland A."/>
            <person name="Lucas S."/>
            <person name="Lapidus A."/>
            <person name="Barry K."/>
            <person name="Detter J.C."/>
            <person name="Glavina del Rio T."/>
            <person name="Hammon N."/>
            <person name="Israni S."/>
            <person name="Dalin E."/>
            <person name="Tice H."/>
            <person name="Pitluck S."/>
            <person name="Thompson L.S."/>
            <person name="Brettin T."/>
            <person name="Bruce D."/>
            <person name="Han C."/>
            <person name="Tapia R."/>
            <person name="Gilna P."/>
            <person name="Schmutz J."/>
            <person name="Larimer F."/>
            <person name="Land M."/>
            <person name="Hauser L."/>
            <person name="Kyrpides N."/>
            <person name="Mikhailova N."/>
            <person name="Janssen P.H."/>
            <person name="Kuske C.R."/>
            <person name="Richardson P."/>
        </authorList>
    </citation>
    <scope>NUCLEOTIDE SEQUENCE</scope>
    <source>
        <strain evidence="5">Ellin6076</strain>
    </source>
</reference>